<name>A0A9W4X197_9GLOM</name>
<organism evidence="1 2">
    <name type="scientific">Funneliformis geosporum</name>
    <dbReference type="NCBI Taxonomy" id="1117311"/>
    <lineage>
        <taxon>Eukaryota</taxon>
        <taxon>Fungi</taxon>
        <taxon>Fungi incertae sedis</taxon>
        <taxon>Mucoromycota</taxon>
        <taxon>Glomeromycotina</taxon>
        <taxon>Glomeromycetes</taxon>
        <taxon>Glomerales</taxon>
        <taxon>Glomeraceae</taxon>
        <taxon>Funneliformis</taxon>
    </lineage>
</organism>
<sequence length="112" mass="13185">KVDFEMPLPFLLLHCKDQAEKLKTGEESTSKLSYEDRIKAENDHFDEPKSVYPNKRKRECIIQECNMPIKNPKRIDCCKMHTHLNSHRTEEIHNVSVTFRNVELICSLLGSW</sequence>
<evidence type="ECO:0000313" key="2">
    <source>
        <dbReference type="Proteomes" id="UP001153678"/>
    </source>
</evidence>
<protein>
    <submittedName>
        <fullName evidence="1">4761_t:CDS:1</fullName>
    </submittedName>
</protein>
<dbReference type="Proteomes" id="UP001153678">
    <property type="component" value="Unassembled WGS sequence"/>
</dbReference>
<keyword evidence="2" id="KW-1185">Reference proteome</keyword>
<dbReference type="AlphaFoldDB" id="A0A9W4X197"/>
<evidence type="ECO:0000313" key="1">
    <source>
        <dbReference type="EMBL" id="CAI2187868.1"/>
    </source>
</evidence>
<feature type="non-terminal residue" evidence="1">
    <location>
        <position position="112"/>
    </location>
</feature>
<accession>A0A9W4X197</accession>
<reference evidence="1" key="1">
    <citation type="submission" date="2022-08" db="EMBL/GenBank/DDBJ databases">
        <authorList>
            <person name="Kallberg Y."/>
            <person name="Tangrot J."/>
            <person name="Rosling A."/>
        </authorList>
    </citation>
    <scope>NUCLEOTIDE SEQUENCE</scope>
    <source>
        <strain evidence="1">Wild A</strain>
    </source>
</reference>
<comment type="caution">
    <text evidence="1">The sequence shown here is derived from an EMBL/GenBank/DDBJ whole genome shotgun (WGS) entry which is preliminary data.</text>
</comment>
<gene>
    <name evidence="1" type="ORF">FWILDA_LOCUS13296</name>
</gene>
<proteinExistence type="predicted"/>
<dbReference type="EMBL" id="CAMKVN010004850">
    <property type="protein sequence ID" value="CAI2187868.1"/>
    <property type="molecule type" value="Genomic_DNA"/>
</dbReference>